<name>A0A2P2KIL2_RHIMU</name>
<dbReference type="AlphaFoldDB" id="A0A2P2KIL2"/>
<reference evidence="1" key="1">
    <citation type="submission" date="2018-02" db="EMBL/GenBank/DDBJ databases">
        <title>Rhizophora mucronata_Transcriptome.</title>
        <authorList>
            <person name="Meera S.P."/>
            <person name="Sreeshan A."/>
            <person name="Augustine A."/>
        </authorList>
    </citation>
    <scope>NUCLEOTIDE SEQUENCE</scope>
    <source>
        <tissue evidence="1">Leaf</tissue>
    </source>
</reference>
<organism evidence="1">
    <name type="scientific">Rhizophora mucronata</name>
    <name type="common">Asiatic mangrove</name>
    <dbReference type="NCBI Taxonomy" id="61149"/>
    <lineage>
        <taxon>Eukaryota</taxon>
        <taxon>Viridiplantae</taxon>
        <taxon>Streptophyta</taxon>
        <taxon>Embryophyta</taxon>
        <taxon>Tracheophyta</taxon>
        <taxon>Spermatophyta</taxon>
        <taxon>Magnoliopsida</taxon>
        <taxon>eudicotyledons</taxon>
        <taxon>Gunneridae</taxon>
        <taxon>Pentapetalae</taxon>
        <taxon>rosids</taxon>
        <taxon>fabids</taxon>
        <taxon>Malpighiales</taxon>
        <taxon>Rhizophoraceae</taxon>
        <taxon>Rhizophora</taxon>
    </lineage>
</organism>
<sequence>MLFQLASKTHTKQFLSITIHAIPGTKRKQVAKFFKTMRTKLSLSHVAPLSSELPLPAAHGTMRLRRL</sequence>
<dbReference type="EMBL" id="GGEC01025072">
    <property type="protein sequence ID" value="MBX05556.1"/>
    <property type="molecule type" value="Transcribed_RNA"/>
</dbReference>
<proteinExistence type="predicted"/>
<accession>A0A2P2KIL2</accession>
<protein>
    <submittedName>
        <fullName evidence="1">Uncharacterized protein</fullName>
    </submittedName>
</protein>
<evidence type="ECO:0000313" key="1">
    <source>
        <dbReference type="EMBL" id="MBX05556.1"/>
    </source>
</evidence>